<protein>
    <recommendedName>
        <fullName evidence="6">ATPase</fullName>
    </recommendedName>
</protein>
<dbReference type="SUPFAM" id="SSF46785">
    <property type="entry name" value="Winged helix' DNA-binding domain"/>
    <property type="match status" value="1"/>
</dbReference>
<dbReference type="GO" id="GO:0003700">
    <property type="term" value="F:DNA-binding transcription factor activity"/>
    <property type="evidence" value="ECO:0007669"/>
    <property type="project" value="InterPro"/>
</dbReference>
<dbReference type="InterPro" id="IPR000835">
    <property type="entry name" value="HTH_MarR-typ"/>
</dbReference>
<feature type="domain" description="HTH marR-type" evidence="3">
    <location>
        <begin position="256"/>
        <end position="305"/>
    </location>
</feature>
<sequence length="471" mass="54272">MSDEFLNTIKIVTIMIVRFINRQIELNYLEEIASSPRAELVVVYGRRRVGKTRLLLEFLKRRGGLYFYIPNGGKGTVLRSLSQVVEANFYPGFTFREFDEFLRYLSRWFTEHRGGVVVLDEFQNLSILKGAVSLLQKSWDEEYSRIGAKLILAGSSVGIIECVSLRGDAPLYGRKTGVVELEPLHPAYLAQWFPRLEHAKLVELYGVFGGTPAYLELVNPSRSVEDNVKRLILDKRGPLYREPEFLLMEEVRTPARYVDILGAISQGKITLSEISDYTGISRENVTTYLATLISMRLVAKESTPTKKASRYTLTDPFFEFWFRFVLPNRPLLEHDLQNQVWEKIKQEYNAYLGRVFERIARLHIASKIRKGELVIHPDYLGAWWDKDVEIDIVALSTRESKAVLFEAKWSTLTQKEARRILESLIQKATTLPTHQNTYGLVAKDVYQKEKLLHEGFIVYTLSDIFNPNQSV</sequence>
<feature type="domain" description="DUF234" evidence="2">
    <location>
        <begin position="321"/>
        <end position="420"/>
    </location>
</feature>
<dbReference type="Pfam" id="PF03008">
    <property type="entry name" value="DUF234"/>
    <property type="match status" value="1"/>
</dbReference>
<dbReference type="InterPro" id="IPR036388">
    <property type="entry name" value="WH-like_DNA-bd_sf"/>
</dbReference>
<dbReference type="PANTHER" id="PTHR34704">
    <property type="entry name" value="ATPASE"/>
    <property type="match status" value="1"/>
</dbReference>
<dbReference type="Gene3D" id="1.10.10.10">
    <property type="entry name" value="Winged helix-like DNA-binding domain superfamily/Winged helix DNA-binding domain"/>
    <property type="match status" value="1"/>
</dbReference>
<evidence type="ECO:0000313" key="4">
    <source>
        <dbReference type="EMBL" id="PSO05726.1"/>
    </source>
</evidence>
<accession>A0A2R6C4S6</accession>
<dbReference type="InterPro" id="IPR027417">
    <property type="entry name" value="P-loop_NTPase"/>
</dbReference>
<dbReference type="InterPro" id="IPR011579">
    <property type="entry name" value="ATPase_dom"/>
</dbReference>
<evidence type="ECO:0000313" key="5">
    <source>
        <dbReference type="Proteomes" id="UP000241886"/>
    </source>
</evidence>
<evidence type="ECO:0000259" key="2">
    <source>
        <dbReference type="Pfam" id="PF03008"/>
    </source>
</evidence>
<evidence type="ECO:0000259" key="1">
    <source>
        <dbReference type="Pfam" id="PF01637"/>
    </source>
</evidence>
<dbReference type="EMBL" id="NEXO01000016">
    <property type="protein sequence ID" value="PSO05726.1"/>
    <property type="molecule type" value="Genomic_DNA"/>
</dbReference>
<dbReference type="Proteomes" id="UP000241886">
    <property type="component" value="Unassembled WGS sequence"/>
</dbReference>
<dbReference type="GO" id="GO:0005524">
    <property type="term" value="F:ATP binding"/>
    <property type="evidence" value="ECO:0007669"/>
    <property type="project" value="InterPro"/>
</dbReference>
<dbReference type="Gene3D" id="3.40.50.300">
    <property type="entry name" value="P-loop containing nucleotide triphosphate hydrolases"/>
    <property type="match status" value="1"/>
</dbReference>
<proteinExistence type="predicted"/>
<feature type="domain" description="ATPase" evidence="1">
    <location>
        <begin position="19"/>
        <end position="217"/>
    </location>
</feature>
<evidence type="ECO:0008006" key="6">
    <source>
        <dbReference type="Google" id="ProtNLM"/>
    </source>
</evidence>
<comment type="caution">
    <text evidence="4">The sequence shown here is derived from an EMBL/GenBank/DDBJ whole genome shotgun (WGS) entry which is preliminary data.</text>
</comment>
<name>A0A2R6C4S6_9ARCH</name>
<dbReference type="Pfam" id="PF12802">
    <property type="entry name" value="MarR_2"/>
    <property type="match status" value="1"/>
</dbReference>
<organism evidence="4 5">
    <name type="scientific">Candidatus Marsarchaeota G2 archaeon ECH_B_SAG-G16</name>
    <dbReference type="NCBI Taxonomy" id="1978167"/>
    <lineage>
        <taxon>Archaea</taxon>
        <taxon>Candidatus Marsarchaeota</taxon>
        <taxon>Candidatus Marsarchaeota group 2</taxon>
    </lineage>
</organism>
<evidence type="ECO:0000259" key="3">
    <source>
        <dbReference type="Pfam" id="PF12802"/>
    </source>
</evidence>
<dbReference type="InterPro" id="IPR004256">
    <property type="entry name" value="DUF234"/>
</dbReference>
<dbReference type="InterPro" id="IPR036390">
    <property type="entry name" value="WH_DNA-bd_sf"/>
</dbReference>
<dbReference type="PANTHER" id="PTHR34704:SF1">
    <property type="entry name" value="ATPASE"/>
    <property type="match status" value="1"/>
</dbReference>
<dbReference type="SUPFAM" id="SSF52540">
    <property type="entry name" value="P-loop containing nucleoside triphosphate hydrolases"/>
    <property type="match status" value="1"/>
</dbReference>
<gene>
    <name evidence="4" type="ORF">B9Q13_01080</name>
</gene>
<reference evidence="4 5" key="1">
    <citation type="submission" date="2017-04" db="EMBL/GenBank/DDBJ databases">
        <title>Novel microbial lineages endemic to geothermal iron-oxide mats fill important gaps in the evolutionary history of Archaea.</title>
        <authorList>
            <person name="Jay Z.J."/>
            <person name="Beam J.P."/>
            <person name="Dlakic M."/>
            <person name="Rusch D.B."/>
            <person name="Kozubal M.A."/>
            <person name="Inskeep W.P."/>
        </authorList>
    </citation>
    <scope>NUCLEOTIDE SEQUENCE [LARGE SCALE GENOMIC DNA]</scope>
    <source>
        <strain evidence="4">ECH_B_SAG-G16</strain>
    </source>
</reference>
<dbReference type="AlphaFoldDB" id="A0A2R6C4S6"/>
<dbReference type="Pfam" id="PF01637">
    <property type="entry name" value="ATPase_2"/>
    <property type="match status" value="1"/>
</dbReference>